<sequence>MRNFFLLILFIVFTSGCSAGKDNQETLLPREYYRTIMNNADIGVALYKPKDEMYGIIPTIIEHEKISDAIYVTHEGKTYLGVKIKPYHRNVRNEVLEELSSITSVSVGNIIDDPRKYRTMEELVHDKEMYGINEEWNKEWSSFIEQLK</sequence>
<reference evidence="2 3" key="1">
    <citation type="submission" date="2021-02" db="EMBL/GenBank/DDBJ databases">
        <title>Bacillus sp. RD4P76, an endophyte from a halophyte.</title>
        <authorList>
            <person name="Sun J.-Q."/>
        </authorList>
    </citation>
    <scope>NUCLEOTIDE SEQUENCE [LARGE SCALE GENOMIC DNA]</scope>
    <source>
        <strain evidence="2 3">RD4P76</strain>
    </source>
</reference>
<feature type="signal peptide" evidence="1">
    <location>
        <begin position="1"/>
        <end position="19"/>
    </location>
</feature>
<dbReference type="RefSeq" id="WP_204204579.1">
    <property type="nucleotide sequence ID" value="NZ_JAFELM010000042.1"/>
</dbReference>
<dbReference type="Proteomes" id="UP001518925">
    <property type="component" value="Unassembled WGS sequence"/>
</dbReference>
<keyword evidence="3" id="KW-1185">Reference proteome</keyword>
<proteinExistence type="predicted"/>
<accession>A0ABS2DL50</accession>
<feature type="chain" id="PRO_5046936168" description="DUF4825 domain-containing protein" evidence="1">
    <location>
        <begin position="20"/>
        <end position="148"/>
    </location>
</feature>
<evidence type="ECO:0008006" key="4">
    <source>
        <dbReference type="Google" id="ProtNLM"/>
    </source>
</evidence>
<organism evidence="2 3">
    <name type="scientific">Bacillus suaedaesalsae</name>
    <dbReference type="NCBI Taxonomy" id="2810349"/>
    <lineage>
        <taxon>Bacteria</taxon>
        <taxon>Bacillati</taxon>
        <taxon>Bacillota</taxon>
        <taxon>Bacilli</taxon>
        <taxon>Bacillales</taxon>
        <taxon>Bacillaceae</taxon>
        <taxon>Bacillus</taxon>
    </lineage>
</organism>
<evidence type="ECO:0000256" key="1">
    <source>
        <dbReference type="SAM" id="SignalP"/>
    </source>
</evidence>
<protein>
    <recommendedName>
        <fullName evidence="4">DUF4825 domain-containing protein</fullName>
    </recommendedName>
</protein>
<evidence type="ECO:0000313" key="3">
    <source>
        <dbReference type="Proteomes" id="UP001518925"/>
    </source>
</evidence>
<dbReference type="PROSITE" id="PS51257">
    <property type="entry name" value="PROKAR_LIPOPROTEIN"/>
    <property type="match status" value="1"/>
</dbReference>
<name>A0ABS2DL50_9BACI</name>
<evidence type="ECO:0000313" key="2">
    <source>
        <dbReference type="EMBL" id="MBM6619219.1"/>
    </source>
</evidence>
<gene>
    <name evidence="2" type="ORF">JR050_16275</name>
</gene>
<keyword evidence="1" id="KW-0732">Signal</keyword>
<comment type="caution">
    <text evidence="2">The sequence shown here is derived from an EMBL/GenBank/DDBJ whole genome shotgun (WGS) entry which is preliminary data.</text>
</comment>
<dbReference type="EMBL" id="JAFELM010000042">
    <property type="protein sequence ID" value="MBM6619219.1"/>
    <property type="molecule type" value="Genomic_DNA"/>
</dbReference>